<dbReference type="AlphaFoldDB" id="A0A1M7R548"/>
<evidence type="ECO:0000256" key="4">
    <source>
        <dbReference type="RuleBase" id="RU000363"/>
    </source>
</evidence>
<dbReference type="STRING" id="134849.SAMN05443668_106451"/>
<dbReference type="PANTHER" id="PTHR43391:SF14">
    <property type="entry name" value="DEHYDROGENASE_REDUCTASE SDR FAMILY PROTEIN 7-LIKE"/>
    <property type="match status" value="1"/>
</dbReference>
<dbReference type="InterPro" id="IPR036291">
    <property type="entry name" value="NAD(P)-bd_dom_sf"/>
</dbReference>
<dbReference type="PRINTS" id="PR00080">
    <property type="entry name" value="SDRFAMILY"/>
</dbReference>
<sequence>MAGQFKDQVVVVTGAAGGIGLGIAKAFADEGATVVVADIKGSAAESAAAQLATPGLAVTCDVTDRRSVEALADAAWNAYGRVDVVVNNAGIFPPPAAVIDADEANVRWTLEVNVIGVWNGCSVFGKRLVEQGTPAHIVNLGSENSLGVPHTHGGIYTASKHAVLGLSDVLRRELPDHVKVSVLCPGIVPSDLGSAVRHRPDRFGGPVTDGPTTGPAADMGIPADEVGRKVVEGVLAGEFYIVTHPPVRELADERHAEISAAFERQAPRFDGDERLDTRKVLGLA</sequence>
<dbReference type="OrthoDB" id="9775296at2"/>
<dbReference type="Gene3D" id="3.40.50.720">
    <property type="entry name" value="NAD(P)-binding Rossmann-like Domain"/>
    <property type="match status" value="1"/>
</dbReference>
<evidence type="ECO:0000256" key="3">
    <source>
        <dbReference type="ARBA" id="ARBA00023002"/>
    </source>
</evidence>
<dbReference type="CDD" id="cd05233">
    <property type="entry name" value="SDR_c"/>
    <property type="match status" value="1"/>
</dbReference>
<feature type="compositionally biased region" description="Low complexity" evidence="5">
    <location>
        <begin position="204"/>
        <end position="215"/>
    </location>
</feature>
<evidence type="ECO:0000313" key="6">
    <source>
        <dbReference type="EMBL" id="SHN40192.1"/>
    </source>
</evidence>
<feature type="region of interest" description="Disordered" evidence="5">
    <location>
        <begin position="198"/>
        <end position="220"/>
    </location>
</feature>
<proteinExistence type="inferred from homology"/>
<accession>A0A1M7R548</accession>
<evidence type="ECO:0000256" key="2">
    <source>
        <dbReference type="ARBA" id="ARBA00022857"/>
    </source>
</evidence>
<gene>
    <name evidence="6" type="ORF">SAMN05443668_106451</name>
</gene>
<keyword evidence="7" id="KW-1185">Reference proteome</keyword>
<dbReference type="Pfam" id="PF00106">
    <property type="entry name" value="adh_short"/>
    <property type="match status" value="1"/>
</dbReference>
<protein>
    <submittedName>
        <fullName evidence="6">NADP-dependent 3-hydroxy acid dehydrogenase YdfG</fullName>
    </submittedName>
</protein>
<dbReference type="SUPFAM" id="SSF51735">
    <property type="entry name" value="NAD(P)-binding Rossmann-fold domains"/>
    <property type="match status" value="1"/>
</dbReference>
<dbReference type="EMBL" id="FRCS01000006">
    <property type="protein sequence ID" value="SHN40192.1"/>
    <property type="molecule type" value="Genomic_DNA"/>
</dbReference>
<name>A0A1M7R548_9ACTN</name>
<dbReference type="PRINTS" id="PR00081">
    <property type="entry name" value="GDHRDH"/>
</dbReference>
<evidence type="ECO:0000256" key="1">
    <source>
        <dbReference type="ARBA" id="ARBA00006484"/>
    </source>
</evidence>
<keyword evidence="3" id="KW-0560">Oxidoreductase</keyword>
<dbReference type="PANTHER" id="PTHR43391">
    <property type="entry name" value="RETINOL DEHYDROGENASE-RELATED"/>
    <property type="match status" value="1"/>
</dbReference>
<dbReference type="Proteomes" id="UP000184440">
    <property type="component" value="Unassembled WGS sequence"/>
</dbReference>
<dbReference type="InterPro" id="IPR002347">
    <property type="entry name" value="SDR_fam"/>
</dbReference>
<dbReference type="RefSeq" id="WP_073259783.1">
    <property type="nucleotide sequence ID" value="NZ_FRCS01000006.1"/>
</dbReference>
<keyword evidence="2" id="KW-0521">NADP</keyword>
<dbReference type="GO" id="GO:0016491">
    <property type="term" value="F:oxidoreductase activity"/>
    <property type="evidence" value="ECO:0007669"/>
    <property type="project" value="UniProtKB-KW"/>
</dbReference>
<evidence type="ECO:0000313" key="7">
    <source>
        <dbReference type="Proteomes" id="UP000184440"/>
    </source>
</evidence>
<comment type="similarity">
    <text evidence="1 4">Belongs to the short-chain dehydrogenases/reductases (SDR) family.</text>
</comment>
<evidence type="ECO:0000256" key="5">
    <source>
        <dbReference type="SAM" id="MobiDB-lite"/>
    </source>
</evidence>
<reference evidence="6 7" key="1">
    <citation type="submission" date="2016-11" db="EMBL/GenBank/DDBJ databases">
        <authorList>
            <person name="Jaros S."/>
            <person name="Januszkiewicz K."/>
            <person name="Wedrychowicz H."/>
        </authorList>
    </citation>
    <scope>NUCLEOTIDE SEQUENCE [LARGE SCALE GENOMIC DNA]</scope>
    <source>
        <strain evidence="6 7">DSM 46144</strain>
    </source>
</reference>
<organism evidence="6 7">
    <name type="scientific">Cryptosporangium aurantiacum</name>
    <dbReference type="NCBI Taxonomy" id="134849"/>
    <lineage>
        <taxon>Bacteria</taxon>
        <taxon>Bacillati</taxon>
        <taxon>Actinomycetota</taxon>
        <taxon>Actinomycetes</taxon>
        <taxon>Cryptosporangiales</taxon>
        <taxon>Cryptosporangiaceae</taxon>
        <taxon>Cryptosporangium</taxon>
    </lineage>
</organism>